<protein>
    <submittedName>
        <fullName evidence="3">Glutamyl-tRNA amidotransferase</fullName>
    </submittedName>
</protein>
<feature type="domain" description="Amidase" evidence="2">
    <location>
        <begin position="32"/>
        <end position="452"/>
    </location>
</feature>
<evidence type="ECO:0000259" key="2">
    <source>
        <dbReference type="Pfam" id="PF01425"/>
    </source>
</evidence>
<evidence type="ECO:0000313" key="4">
    <source>
        <dbReference type="Proteomes" id="UP000216885"/>
    </source>
</evidence>
<dbReference type="GO" id="GO:0016740">
    <property type="term" value="F:transferase activity"/>
    <property type="evidence" value="ECO:0007669"/>
    <property type="project" value="UniProtKB-KW"/>
</dbReference>
<dbReference type="InterPro" id="IPR000120">
    <property type="entry name" value="Amidase"/>
</dbReference>
<reference evidence="3 4" key="1">
    <citation type="submission" date="2017-05" db="EMBL/GenBank/DDBJ databases">
        <title>Complete and WGS of Bordetella genogroups.</title>
        <authorList>
            <person name="Spilker T."/>
            <person name="LiPuma J."/>
        </authorList>
    </citation>
    <scope>NUCLEOTIDE SEQUENCE [LARGE SCALE GENOMIC DNA]</scope>
    <source>
        <strain evidence="3 4">AU9919</strain>
    </source>
</reference>
<dbReference type="InterPro" id="IPR023631">
    <property type="entry name" value="Amidase_dom"/>
</dbReference>
<dbReference type="PROSITE" id="PS00571">
    <property type="entry name" value="AMIDASES"/>
    <property type="match status" value="1"/>
</dbReference>
<dbReference type="PANTHER" id="PTHR11895:SF7">
    <property type="entry name" value="GLUTAMYL-TRNA(GLN) AMIDOTRANSFERASE SUBUNIT A, MITOCHONDRIAL"/>
    <property type="match status" value="1"/>
</dbReference>
<comment type="caution">
    <text evidence="3">The sequence shown here is derived from an EMBL/GenBank/DDBJ whole genome shotgun (WGS) entry which is preliminary data.</text>
</comment>
<dbReference type="Gene3D" id="3.90.1300.10">
    <property type="entry name" value="Amidase signature (AS) domain"/>
    <property type="match status" value="1"/>
</dbReference>
<sequence>MSLNFLSSDDPAALSIAQAGALLAGGQLRSSELVQAVLDRIQQVDGVIHSYLRHDRNAALAAAQAAEVRAGQGRRLGPLDGIPFAVKDNIYTKGLATTAASRVPQRHDPALHATLVGRLQAAGAILVGKLNTWEYGTGTGAVHFDLENPPARNPWDPRHFTGGSSSGSGAAVAAGTACFAIGTDTGGSVRLPAAACGVVGLKPTFGRISRHGVMPNCWSFDGPGPLALTVEDACLVYEAMAGHDAADPASLACSVQPLLPTLNDGVAGLRVGVVRRLDPADSVEPAIDEALNQTCDILRDEGAQIRDIRLPLAPAEFRAIALPINRSESFSIHEQDYLEHRTLMGRALREKLEIGMYIRAADYLAALRQRRELVARMDALFDDVDVLLLPMTDRVAPALTDEQAVIDFTARSAGSPFSLTGHPAVSVPAGFDHNGLPVAIQLATGFLQEARLMRAARVVERHFSPQPRRAQVVSQSTSSVHSPV</sequence>
<name>A0A261U4E9_9BORD</name>
<dbReference type="PANTHER" id="PTHR11895">
    <property type="entry name" value="TRANSAMIDASE"/>
    <property type="match status" value="1"/>
</dbReference>
<organism evidence="3 4">
    <name type="scientific">Bordetella genomosp. 4</name>
    <dbReference type="NCBI Taxonomy" id="463044"/>
    <lineage>
        <taxon>Bacteria</taxon>
        <taxon>Pseudomonadati</taxon>
        <taxon>Pseudomonadota</taxon>
        <taxon>Betaproteobacteria</taxon>
        <taxon>Burkholderiales</taxon>
        <taxon>Alcaligenaceae</taxon>
        <taxon>Bordetella</taxon>
    </lineage>
</organism>
<keyword evidence="3" id="KW-0808">Transferase</keyword>
<proteinExistence type="inferred from homology"/>
<dbReference type="Proteomes" id="UP000216885">
    <property type="component" value="Unassembled WGS sequence"/>
</dbReference>
<dbReference type="SUPFAM" id="SSF75304">
    <property type="entry name" value="Amidase signature (AS) enzymes"/>
    <property type="match status" value="1"/>
</dbReference>
<dbReference type="EMBL" id="NEVQ01000013">
    <property type="protein sequence ID" value="OZI56110.1"/>
    <property type="molecule type" value="Genomic_DNA"/>
</dbReference>
<dbReference type="InterPro" id="IPR036928">
    <property type="entry name" value="AS_sf"/>
</dbReference>
<keyword evidence="4" id="KW-1185">Reference proteome</keyword>
<evidence type="ECO:0000313" key="3">
    <source>
        <dbReference type="EMBL" id="OZI56110.1"/>
    </source>
</evidence>
<evidence type="ECO:0000256" key="1">
    <source>
        <dbReference type="ARBA" id="ARBA00009199"/>
    </source>
</evidence>
<accession>A0A261U4E9</accession>
<dbReference type="Pfam" id="PF01425">
    <property type="entry name" value="Amidase"/>
    <property type="match status" value="1"/>
</dbReference>
<dbReference type="AlphaFoldDB" id="A0A261U4E9"/>
<dbReference type="InterPro" id="IPR020556">
    <property type="entry name" value="Amidase_CS"/>
</dbReference>
<comment type="similarity">
    <text evidence="1">Belongs to the amidase family.</text>
</comment>
<gene>
    <name evidence="3" type="ORF">CAL20_11720</name>
</gene>